<evidence type="ECO:0000256" key="7">
    <source>
        <dbReference type="ARBA" id="ARBA00023154"/>
    </source>
</evidence>
<feature type="domain" description="Dihydrodipicolinate reductase N-terminal" evidence="13">
    <location>
        <begin position="1"/>
        <end position="103"/>
    </location>
</feature>
<comment type="catalytic activity">
    <reaction evidence="10 12">
        <text>(S)-2,3,4,5-tetrahydrodipicolinate + NADP(+) + H2O = (2S,4S)-4-hydroxy-2,3,4,5-tetrahydrodipicolinate + NADPH + H(+)</text>
        <dbReference type="Rhea" id="RHEA:35331"/>
        <dbReference type="ChEBI" id="CHEBI:15377"/>
        <dbReference type="ChEBI" id="CHEBI:15378"/>
        <dbReference type="ChEBI" id="CHEBI:16845"/>
        <dbReference type="ChEBI" id="CHEBI:57783"/>
        <dbReference type="ChEBI" id="CHEBI:58349"/>
        <dbReference type="ChEBI" id="CHEBI:67139"/>
        <dbReference type="EC" id="1.17.1.8"/>
    </reaction>
</comment>
<evidence type="ECO:0000256" key="12">
    <source>
        <dbReference type="HAMAP-Rule" id="MF_00102"/>
    </source>
</evidence>
<dbReference type="AlphaFoldDB" id="A0A939G3E5"/>
<keyword evidence="4 12" id="KW-0220">Diaminopimelate biosynthesis</keyword>
<dbReference type="GO" id="GO:0019877">
    <property type="term" value="P:diaminopimelate biosynthetic process"/>
    <property type="evidence" value="ECO:0007669"/>
    <property type="project" value="UniProtKB-UniRule"/>
</dbReference>
<dbReference type="GO" id="GO:0008839">
    <property type="term" value="F:4-hydroxy-tetrahydrodipicolinate reductase"/>
    <property type="evidence" value="ECO:0007669"/>
    <property type="project" value="UniProtKB-UniRule"/>
</dbReference>
<evidence type="ECO:0000256" key="9">
    <source>
        <dbReference type="ARBA" id="ARBA00038983"/>
    </source>
</evidence>
<dbReference type="InterPro" id="IPR023940">
    <property type="entry name" value="DHDPR_bac"/>
</dbReference>
<keyword evidence="2 12" id="KW-0028">Amino-acid biosynthesis</keyword>
<organism evidence="15 16">
    <name type="scientific">Fibrella aquatilis</name>
    <dbReference type="NCBI Taxonomy" id="2817059"/>
    <lineage>
        <taxon>Bacteria</taxon>
        <taxon>Pseudomonadati</taxon>
        <taxon>Bacteroidota</taxon>
        <taxon>Cytophagia</taxon>
        <taxon>Cytophagales</taxon>
        <taxon>Spirosomataceae</taxon>
        <taxon>Fibrella</taxon>
    </lineage>
</organism>
<evidence type="ECO:0000256" key="10">
    <source>
        <dbReference type="ARBA" id="ARBA00049080"/>
    </source>
</evidence>
<reference evidence="15 16" key="1">
    <citation type="submission" date="2021-03" db="EMBL/GenBank/DDBJ databases">
        <title>Fibrella sp. HMF5036 genome sequencing and assembly.</title>
        <authorList>
            <person name="Kang H."/>
            <person name="Kim H."/>
            <person name="Bae S."/>
            <person name="Joh K."/>
        </authorList>
    </citation>
    <scope>NUCLEOTIDE SEQUENCE [LARGE SCALE GENOMIC DNA]</scope>
    <source>
        <strain evidence="15 16">HMF5036</strain>
    </source>
</reference>
<keyword evidence="12" id="KW-0963">Cytoplasm</keyword>
<feature type="binding site" evidence="12">
    <location>
        <begin position="100"/>
        <end position="103"/>
    </location>
    <ligand>
        <name>NAD(+)</name>
        <dbReference type="ChEBI" id="CHEBI:57540"/>
    </ligand>
</feature>
<dbReference type="Gene3D" id="3.40.50.720">
    <property type="entry name" value="NAD(P)-binding Rossmann-like Domain"/>
    <property type="match status" value="1"/>
</dbReference>
<comment type="pathway">
    <text evidence="8 12">Amino-acid biosynthesis; L-lysine biosynthesis via DAP pathway; (S)-tetrahydrodipicolinate from L-aspartate: step 4/4.</text>
</comment>
<keyword evidence="16" id="KW-1185">Reference proteome</keyword>
<gene>
    <name evidence="12 15" type="primary">dapB</name>
    <name evidence="15" type="ORF">J2I48_11535</name>
</gene>
<feature type="active site" description="Proton donor/acceptor" evidence="12">
    <location>
        <position position="135"/>
    </location>
</feature>
<proteinExistence type="inferred from homology"/>
<keyword evidence="5 12" id="KW-0560">Oxidoreductase</keyword>
<evidence type="ECO:0000256" key="2">
    <source>
        <dbReference type="ARBA" id="ARBA00022605"/>
    </source>
</evidence>
<comment type="similarity">
    <text evidence="1 12">Belongs to the DapB family.</text>
</comment>
<comment type="catalytic activity">
    <reaction evidence="11 12">
        <text>(S)-2,3,4,5-tetrahydrodipicolinate + NAD(+) + H2O = (2S,4S)-4-hydroxy-2,3,4,5-tetrahydrodipicolinate + NADH + H(+)</text>
        <dbReference type="Rhea" id="RHEA:35323"/>
        <dbReference type="ChEBI" id="CHEBI:15377"/>
        <dbReference type="ChEBI" id="CHEBI:15378"/>
        <dbReference type="ChEBI" id="CHEBI:16845"/>
        <dbReference type="ChEBI" id="CHEBI:57540"/>
        <dbReference type="ChEBI" id="CHEBI:57945"/>
        <dbReference type="ChEBI" id="CHEBI:67139"/>
        <dbReference type="EC" id="1.17.1.8"/>
    </reaction>
</comment>
<evidence type="ECO:0000259" key="14">
    <source>
        <dbReference type="Pfam" id="PF05173"/>
    </source>
</evidence>
<dbReference type="PIRSF" id="PIRSF000161">
    <property type="entry name" value="DHPR"/>
    <property type="match status" value="1"/>
</dbReference>
<dbReference type="InterPro" id="IPR036291">
    <property type="entry name" value="NAD(P)-bd_dom_sf"/>
</dbReference>
<dbReference type="PANTHER" id="PTHR20836:SF0">
    <property type="entry name" value="4-HYDROXY-TETRAHYDRODIPICOLINATE REDUCTASE 1, CHLOROPLASTIC-RELATED"/>
    <property type="match status" value="1"/>
</dbReference>
<comment type="caution">
    <text evidence="15">The sequence shown here is derived from an EMBL/GenBank/DDBJ whole genome shotgun (WGS) entry which is preliminary data.</text>
</comment>
<feature type="binding site" evidence="12">
    <location>
        <begin position="145"/>
        <end position="146"/>
    </location>
    <ligand>
        <name>(S)-2,3,4,5-tetrahydrodipicolinate</name>
        <dbReference type="ChEBI" id="CHEBI:16845"/>
    </ligand>
</feature>
<dbReference type="NCBIfam" id="TIGR00036">
    <property type="entry name" value="dapB"/>
    <property type="match status" value="1"/>
</dbReference>
<evidence type="ECO:0000256" key="1">
    <source>
        <dbReference type="ARBA" id="ARBA00006642"/>
    </source>
</evidence>
<dbReference type="CDD" id="cd02274">
    <property type="entry name" value="DHDPR_N"/>
    <property type="match status" value="1"/>
</dbReference>
<dbReference type="SUPFAM" id="SSF55347">
    <property type="entry name" value="Glyceraldehyde-3-phosphate dehydrogenase-like, C-terminal domain"/>
    <property type="match status" value="1"/>
</dbReference>
<evidence type="ECO:0000256" key="3">
    <source>
        <dbReference type="ARBA" id="ARBA00022857"/>
    </source>
</evidence>
<evidence type="ECO:0000256" key="6">
    <source>
        <dbReference type="ARBA" id="ARBA00023027"/>
    </source>
</evidence>
<evidence type="ECO:0000256" key="11">
    <source>
        <dbReference type="ARBA" id="ARBA00049396"/>
    </source>
</evidence>
<dbReference type="Pfam" id="PF05173">
    <property type="entry name" value="DapB_C"/>
    <property type="match status" value="1"/>
</dbReference>
<keyword evidence="6 12" id="KW-0520">NAD</keyword>
<feature type="active site" description="Proton donor" evidence="12">
    <location>
        <position position="139"/>
    </location>
</feature>
<evidence type="ECO:0000256" key="5">
    <source>
        <dbReference type="ARBA" id="ARBA00023002"/>
    </source>
</evidence>
<dbReference type="SUPFAM" id="SSF51735">
    <property type="entry name" value="NAD(P)-binding Rossmann-fold domains"/>
    <property type="match status" value="1"/>
</dbReference>
<feature type="domain" description="Dihydrodipicolinate reductase C-terminal" evidence="14">
    <location>
        <begin position="106"/>
        <end position="242"/>
    </location>
</feature>
<dbReference type="GO" id="GO:0016726">
    <property type="term" value="F:oxidoreductase activity, acting on CH or CH2 groups, NAD or NADP as acceptor"/>
    <property type="evidence" value="ECO:0007669"/>
    <property type="project" value="UniProtKB-UniRule"/>
</dbReference>
<dbReference type="EMBL" id="JAFMYU010000007">
    <property type="protein sequence ID" value="MBO0931632.1"/>
    <property type="molecule type" value="Genomic_DNA"/>
</dbReference>
<dbReference type="Proteomes" id="UP000664795">
    <property type="component" value="Unassembled WGS sequence"/>
</dbReference>
<feature type="binding site" evidence="12">
    <location>
        <begin position="75"/>
        <end position="77"/>
    </location>
    <ligand>
        <name>NAD(+)</name>
        <dbReference type="ChEBI" id="CHEBI:57540"/>
    </ligand>
</feature>
<accession>A0A939G3E5</accession>
<comment type="function">
    <text evidence="12">Catalyzes the conversion of 4-hydroxy-tetrahydrodipicolinate (HTPA) to tetrahydrodipicolinate.</text>
</comment>
<evidence type="ECO:0000259" key="13">
    <source>
        <dbReference type="Pfam" id="PF01113"/>
    </source>
</evidence>
<keyword evidence="7 12" id="KW-0457">Lysine biosynthesis</keyword>
<protein>
    <recommendedName>
        <fullName evidence="9 12">4-hydroxy-tetrahydrodipicolinate reductase</fullName>
        <shortName evidence="12">HTPA reductase</shortName>
        <ecNumber evidence="9 12">1.17.1.8</ecNumber>
    </recommendedName>
</protein>
<dbReference type="EC" id="1.17.1.8" evidence="9 12"/>
<dbReference type="PANTHER" id="PTHR20836">
    <property type="entry name" value="DIHYDRODIPICOLINATE REDUCTASE"/>
    <property type="match status" value="1"/>
</dbReference>
<dbReference type="Gene3D" id="3.30.360.10">
    <property type="entry name" value="Dihydrodipicolinate Reductase, domain 2"/>
    <property type="match status" value="1"/>
</dbReference>
<name>A0A939G3E5_9BACT</name>
<comment type="subunit">
    <text evidence="12">Homotetramer.</text>
</comment>
<dbReference type="GO" id="GO:0051287">
    <property type="term" value="F:NAD binding"/>
    <property type="evidence" value="ECO:0007669"/>
    <property type="project" value="UniProtKB-UniRule"/>
</dbReference>
<dbReference type="RefSeq" id="WP_207335592.1">
    <property type="nucleotide sequence ID" value="NZ_JAFMYU010000007.1"/>
</dbReference>
<dbReference type="GO" id="GO:0050661">
    <property type="term" value="F:NADP binding"/>
    <property type="evidence" value="ECO:0007669"/>
    <property type="project" value="UniProtKB-UniRule"/>
</dbReference>
<evidence type="ECO:0000313" key="16">
    <source>
        <dbReference type="Proteomes" id="UP000664795"/>
    </source>
</evidence>
<keyword evidence="3 12" id="KW-0521">NADP</keyword>
<dbReference type="Pfam" id="PF01113">
    <property type="entry name" value="DapB_N"/>
    <property type="match status" value="1"/>
</dbReference>
<dbReference type="GO" id="GO:0009089">
    <property type="term" value="P:lysine biosynthetic process via diaminopimelate"/>
    <property type="evidence" value="ECO:0007669"/>
    <property type="project" value="UniProtKB-UniRule"/>
</dbReference>
<feature type="binding site" evidence="12">
    <location>
        <position position="35"/>
    </location>
    <ligand>
        <name>NADP(+)</name>
        <dbReference type="ChEBI" id="CHEBI:58349"/>
    </ligand>
</feature>
<comment type="caution">
    <text evidence="12">Was originally thought to be a dihydrodipicolinate reductase (DHDPR), catalyzing the conversion of dihydrodipicolinate to tetrahydrodipicolinate. However, it was shown in E.coli that the substrate of the enzymatic reaction is not dihydrodipicolinate (DHDP) but in fact (2S,4S)-4-hydroxy-2,3,4,5-tetrahydrodipicolinic acid (HTPA), the product released by the DapA-catalyzed reaction.</text>
</comment>
<sequence>MNILLLGYGKMGKTIEQTALDRGHQIAGRIDVSNRTDMDQLADDAVDVVIEFSSPEAVVDNLRYCIGRGWPVVCGTTGWLSQRAEIEAAVRERGSAFFYASNYSIGVNLFFRLNKTLAKFMHNYPSYQVSMTEIHHTEKKDAPSGTALTLAEGLLENLPHKQRWAVSEEGKPAESNTDDAIVIDSVREGTVPGTHIVRFESDVDRIEISHVAHSRQGFALGAVIAAEWLAPRQGVFGMDDLLNGE</sequence>
<dbReference type="InterPro" id="IPR022663">
    <property type="entry name" value="DapB_C"/>
</dbReference>
<evidence type="ECO:0000256" key="8">
    <source>
        <dbReference type="ARBA" id="ARBA00037922"/>
    </source>
</evidence>
<dbReference type="HAMAP" id="MF_00102">
    <property type="entry name" value="DapB"/>
    <property type="match status" value="1"/>
</dbReference>
<evidence type="ECO:0000256" key="4">
    <source>
        <dbReference type="ARBA" id="ARBA00022915"/>
    </source>
</evidence>
<comment type="subcellular location">
    <subcellularLocation>
        <location evidence="12">Cytoplasm</location>
    </subcellularLocation>
</comment>
<feature type="binding site" evidence="12">
    <location>
        <position position="136"/>
    </location>
    <ligand>
        <name>(S)-2,3,4,5-tetrahydrodipicolinate</name>
        <dbReference type="ChEBI" id="CHEBI:16845"/>
    </ligand>
</feature>
<dbReference type="InterPro" id="IPR000846">
    <property type="entry name" value="DapB_N"/>
</dbReference>
<comment type="caution">
    <text evidence="12">Lacks conserved residue(s) required for the propagation of feature annotation.</text>
</comment>
<dbReference type="GO" id="GO:0005829">
    <property type="term" value="C:cytosol"/>
    <property type="evidence" value="ECO:0007669"/>
    <property type="project" value="TreeGrafter"/>
</dbReference>
<evidence type="ECO:0000313" key="15">
    <source>
        <dbReference type="EMBL" id="MBO0931632.1"/>
    </source>
</evidence>